<evidence type="ECO:0000256" key="6">
    <source>
        <dbReference type="ARBA" id="ARBA00044798"/>
    </source>
</evidence>
<dbReference type="AlphaFoldDB" id="A0A3B3T0U7"/>
<accession>A0A3B3T0U7</accession>
<feature type="coiled-coil region" evidence="7">
    <location>
        <begin position="64"/>
        <end position="130"/>
    </location>
</feature>
<keyword evidence="10" id="KW-1185">Reference proteome</keyword>
<proteinExistence type="inferred from homology"/>
<keyword evidence="3 7" id="KW-0175">Coiled coil</keyword>
<comment type="subcellular location">
    <subcellularLocation>
        <location evidence="1">Cell projection</location>
        <location evidence="1">Cilium</location>
    </subcellularLocation>
</comment>
<reference evidence="9" key="2">
    <citation type="submission" date="2025-09" db="UniProtKB">
        <authorList>
            <consortium name="Ensembl"/>
        </authorList>
    </citation>
    <scope>IDENTIFICATION</scope>
</reference>
<keyword evidence="4" id="KW-0966">Cell projection</keyword>
<dbReference type="STRING" id="1676925.ENSPKIP00000036667"/>
<protein>
    <recommendedName>
        <fullName evidence="6">Cilia- and flagella-associated protein 263</fullName>
    </recommendedName>
</protein>
<dbReference type="InterPro" id="IPR051885">
    <property type="entry name" value="CC_CF"/>
</dbReference>
<dbReference type="GO" id="GO:0036064">
    <property type="term" value="C:ciliary basal body"/>
    <property type="evidence" value="ECO:0007669"/>
    <property type="project" value="TreeGrafter"/>
</dbReference>
<dbReference type="InterPro" id="IPR025254">
    <property type="entry name" value="CCDC113/CCDC96_CC"/>
</dbReference>
<dbReference type="Pfam" id="PF13870">
    <property type="entry name" value="CCDC113_CCDC96_CC"/>
    <property type="match status" value="1"/>
</dbReference>
<evidence type="ECO:0000256" key="5">
    <source>
        <dbReference type="ARBA" id="ARBA00044506"/>
    </source>
</evidence>
<evidence type="ECO:0000256" key="3">
    <source>
        <dbReference type="ARBA" id="ARBA00023054"/>
    </source>
</evidence>
<evidence type="ECO:0000313" key="10">
    <source>
        <dbReference type="Proteomes" id="UP000261540"/>
    </source>
</evidence>
<dbReference type="GeneTree" id="ENSGT00940000154521"/>
<reference evidence="9" key="1">
    <citation type="submission" date="2025-08" db="UniProtKB">
        <authorList>
            <consortium name="Ensembl"/>
        </authorList>
    </citation>
    <scope>IDENTIFICATION</scope>
</reference>
<sequence>MTPPLHSCRRSNAALQLENEMFEQHLNRLSLASQLESEHFGVDSQRGRERHSKARSSACDQLPLLTTEQKCEVAQQELEEIKADLEKGKANATRVLNDLQANLEEAQIRLVEIKKMRSEFERDIAKATQEKRGAKLGAEKLTRYFEDRMRLKDALIEKLRLMNAALKVHKRKVWMQLRQKEEMGEALQKVDFQKLKIENTDYLELNNKRNQELLHFKLKAGKVMQMLSSAKRCLQDATLESESLNHDIASRRHMLAKIQVEMVLAEEERSKAEVLNRKLHRRLEEYNVPDVLQYVQVTMAHRKLEQTVHNWERKTDIAQMALKAHTKGCNRGWTGPSLDSVTTP</sequence>
<dbReference type="Ensembl" id="ENSPKIT00000017617.1">
    <property type="protein sequence ID" value="ENSPKIP00000036667.1"/>
    <property type="gene ID" value="ENSPKIG00000015150.1"/>
</dbReference>
<keyword evidence="2" id="KW-0970">Cilium biogenesis/degradation</keyword>
<feature type="domain" description="CCDC113/CCDC96 coiled-coil" evidence="8">
    <location>
        <begin position="149"/>
        <end position="323"/>
    </location>
</feature>
<evidence type="ECO:0000256" key="7">
    <source>
        <dbReference type="SAM" id="Coils"/>
    </source>
</evidence>
<comment type="similarity">
    <text evidence="5">Belongs to the CFAP263 family.</text>
</comment>
<dbReference type="GO" id="GO:0060271">
    <property type="term" value="P:cilium assembly"/>
    <property type="evidence" value="ECO:0007669"/>
    <property type="project" value="TreeGrafter"/>
</dbReference>
<dbReference type="Proteomes" id="UP000261540">
    <property type="component" value="Unplaced"/>
</dbReference>
<organism evidence="9 10">
    <name type="scientific">Paramormyrops kingsleyae</name>
    <dbReference type="NCBI Taxonomy" id="1676925"/>
    <lineage>
        <taxon>Eukaryota</taxon>
        <taxon>Metazoa</taxon>
        <taxon>Chordata</taxon>
        <taxon>Craniata</taxon>
        <taxon>Vertebrata</taxon>
        <taxon>Euteleostomi</taxon>
        <taxon>Actinopterygii</taxon>
        <taxon>Neopterygii</taxon>
        <taxon>Teleostei</taxon>
        <taxon>Osteoglossocephala</taxon>
        <taxon>Osteoglossomorpha</taxon>
        <taxon>Osteoglossiformes</taxon>
        <taxon>Mormyridae</taxon>
        <taxon>Paramormyrops</taxon>
    </lineage>
</organism>
<evidence type="ECO:0000259" key="8">
    <source>
        <dbReference type="Pfam" id="PF13870"/>
    </source>
</evidence>
<dbReference type="PANTHER" id="PTHR15654">
    <property type="entry name" value="COILED-COIL DOMAIN-CONTAINING PROTEIN 113-RELATED"/>
    <property type="match status" value="1"/>
</dbReference>
<evidence type="ECO:0000313" key="9">
    <source>
        <dbReference type="Ensembl" id="ENSPKIP00000036667.1"/>
    </source>
</evidence>
<evidence type="ECO:0000256" key="4">
    <source>
        <dbReference type="ARBA" id="ARBA00023273"/>
    </source>
</evidence>
<evidence type="ECO:0000256" key="2">
    <source>
        <dbReference type="ARBA" id="ARBA00022794"/>
    </source>
</evidence>
<evidence type="ECO:0000256" key="1">
    <source>
        <dbReference type="ARBA" id="ARBA00004138"/>
    </source>
</evidence>
<dbReference type="GO" id="GO:0005930">
    <property type="term" value="C:axoneme"/>
    <property type="evidence" value="ECO:0007669"/>
    <property type="project" value="TreeGrafter"/>
</dbReference>
<name>A0A3B3T0U7_9TELE</name>
<dbReference type="PANTHER" id="PTHR15654:SF2">
    <property type="entry name" value="COILED-COIL DOMAIN-CONTAINING PROTEIN 113"/>
    <property type="match status" value="1"/>
</dbReference>